<reference evidence="2" key="3">
    <citation type="submission" date="2018-08" db="EMBL/GenBank/DDBJ databases">
        <authorList>
            <person name="Guldener U."/>
        </authorList>
    </citation>
    <scope>NUCLEOTIDE SEQUENCE</scope>
    <source>
        <strain evidence="2">UB2</strain>
    </source>
</reference>
<sequence length="158" mass="17444">MCIYDEMSAFQPSVNTMPEQYEVRFCKADSSVSADSFSNKSSVDATCSPPTYDSAEPFPLPVNSSVKKNIFARIFSRNKKSAHKQESLPSYRETEIAEAWAKVGIDVNDRKQGPRPYCTPDELVNAMDGLFGSTTQSKPKCRAGEAVVVHAFPGSRTF</sequence>
<reference evidence="3" key="2">
    <citation type="submission" date="2016-04" db="EMBL/GenBank/DDBJ databases">
        <authorList>
            <person name="Guldener U."/>
            <person name="Guldener U."/>
        </authorList>
    </citation>
    <scope>NUCLEOTIDE SEQUENCE [LARGE SCALE GENOMIC DNA]</scope>
    <source>
        <strain evidence="3">UB2112</strain>
    </source>
</reference>
<dbReference type="EMBL" id="ULHB01000087">
    <property type="protein sequence ID" value="SYW81025.1"/>
    <property type="molecule type" value="Genomic_DNA"/>
</dbReference>
<keyword evidence="4" id="KW-1185">Reference proteome</keyword>
<dbReference type="Proteomes" id="UP000658997">
    <property type="component" value="Unassembled WGS sequence"/>
</dbReference>
<dbReference type="Proteomes" id="UP000179920">
    <property type="component" value="Chromosome VI"/>
</dbReference>
<dbReference type="EMBL" id="LT558122">
    <property type="protein sequence ID" value="SAM81847.1"/>
    <property type="molecule type" value="Genomic_DNA"/>
</dbReference>
<name>A0A1K0G356_9BASI</name>
<gene>
    <name evidence="2" type="ORF">UBRO2_04057</name>
    <name evidence="1" type="ORF">UBRO_04054</name>
</gene>
<evidence type="ECO:0000313" key="4">
    <source>
        <dbReference type="Proteomes" id="UP000658997"/>
    </source>
</evidence>
<evidence type="ECO:0000313" key="3">
    <source>
        <dbReference type="Proteomes" id="UP000179920"/>
    </source>
</evidence>
<reference evidence="1" key="1">
    <citation type="submission" date="2016-04" db="EMBL/GenBank/DDBJ databases">
        <authorList>
            <person name="Evans L.H."/>
            <person name="Alamgir A."/>
            <person name="Owens N."/>
            <person name="Weber N.D."/>
            <person name="Virtaneva K."/>
            <person name="Barbian K."/>
            <person name="Babar A."/>
            <person name="Rosenke K."/>
        </authorList>
    </citation>
    <scope>NUCLEOTIDE SEQUENCE</scope>
    <source>
        <strain evidence="1">UB2112</strain>
    </source>
</reference>
<accession>A0A1K0G356</accession>
<dbReference type="OrthoDB" id="2541982at2759"/>
<dbReference type="AlphaFoldDB" id="A0A1K0G356"/>
<evidence type="ECO:0000313" key="1">
    <source>
        <dbReference type="EMBL" id="SAM81847.1"/>
    </source>
</evidence>
<evidence type="ECO:0000313" key="2">
    <source>
        <dbReference type="EMBL" id="SYW81025.1"/>
    </source>
</evidence>
<protein>
    <submittedName>
        <fullName evidence="1">Uncharacterized protein</fullName>
    </submittedName>
</protein>
<proteinExistence type="predicted"/>
<organism evidence="1 3">
    <name type="scientific">Ustilago bromivora</name>
    <dbReference type="NCBI Taxonomy" id="307758"/>
    <lineage>
        <taxon>Eukaryota</taxon>
        <taxon>Fungi</taxon>
        <taxon>Dikarya</taxon>
        <taxon>Basidiomycota</taxon>
        <taxon>Ustilaginomycotina</taxon>
        <taxon>Ustilaginomycetes</taxon>
        <taxon>Ustilaginales</taxon>
        <taxon>Ustilaginaceae</taxon>
        <taxon>Ustilago</taxon>
    </lineage>
</organism>